<dbReference type="AlphaFoldDB" id="A0A5C5VEX5"/>
<dbReference type="InterPro" id="IPR006860">
    <property type="entry name" value="FecR"/>
</dbReference>
<keyword evidence="3" id="KW-1185">Reference proteome</keyword>
<dbReference type="Proteomes" id="UP000316714">
    <property type="component" value="Unassembled WGS sequence"/>
</dbReference>
<organism evidence="2 3">
    <name type="scientific">Posidoniimonas corsicana</name>
    <dbReference type="NCBI Taxonomy" id="1938618"/>
    <lineage>
        <taxon>Bacteria</taxon>
        <taxon>Pseudomonadati</taxon>
        <taxon>Planctomycetota</taxon>
        <taxon>Planctomycetia</taxon>
        <taxon>Pirellulales</taxon>
        <taxon>Lacipirellulaceae</taxon>
        <taxon>Posidoniimonas</taxon>
    </lineage>
</organism>
<dbReference type="RefSeq" id="WP_146563411.1">
    <property type="nucleotide sequence ID" value="NZ_SIHJ01000001.1"/>
</dbReference>
<dbReference type="OrthoDB" id="236746at2"/>
<sequence length="484" mass="52654">MAGNRKEDDLIDLFDRALRGDANAEELQRLESLLDVDQLARDLYVEYSRFGVDLRYGFRTGALMGNGRAPRAVQLPKEPEGQSGRWRRRASMGVLAAVAAGVAMAVLLRGDGQQVAESTERTLSRPPAPVATLADHTNALWQGDQLRIGESLREGSRVTLLRGAARISVGAGAEIVASAPCELEFDAPDRVRLRRGEVAVNVAEWAAGFTILTDAMSVEDMGTTFTVSASRESGVRTKVLKGQVRAIPSRGVGAGPDGVLLTRGEAFSVDRDGRLMGRSREAIGEDEAFDFGALQPYRPVELFNTGANLRVGDEDPHWRIVRGPEGRFGGPGPAVLCEPDERYLPNDPASSQWVSVRDPQNAATNSLYTFQTTFNLDGYDVSTVQLFGRFLADNGIQEVRVNGAPVRVDSWIDNVSGQAFRQSEFRFVNVTDGLVAGANVVEIDVWNGSFQEPPSMRSSPVNPMALRVEWYAFGRNQGGVKEAI</sequence>
<reference evidence="2 3" key="1">
    <citation type="submission" date="2019-02" db="EMBL/GenBank/DDBJ databases">
        <title>Deep-cultivation of Planctomycetes and their phenomic and genomic characterization uncovers novel biology.</title>
        <authorList>
            <person name="Wiegand S."/>
            <person name="Jogler M."/>
            <person name="Boedeker C."/>
            <person name="Pinto D."/>
            <person name="Vollmers J."/>
            <person name="Rivas-Marin E."/>
            <person name="Kohn T."/>
            <person name="Peeters S.H."/>
            <person name="Heuer A."/>
            <person name="Rast P."/>
            <person name="Oberbeckmann S."/>
            <person name="Bunk B."/>
            <person name="Jeske O."/>
            <person name="Meyerdierks A."/>
            <person name="Storesund J.E."/>
            <person name="Kallscheuer N."/>
            <person name="Luecker S."/>
            <person name="Lage O.M."/>
            <person name="Pohl T."/>
            <person name="Merkel B.J."/>
            <person name="Hornburger P."/>
            <person name="Mueller R.-W."/>
            <person name="Bruemmer F."/>
            <person name="Labrenz M."/>
            <person name="Spormann A.M."/>
            <person name="Op Den Camp H."/>
            <person name="Overmann J."/>
            <person name="Amann R."/>
            <person name="Jetten M.S.M."/>
            <person name="Mascher T."/>
            <person name="Medema M.H."/>
            <person name="Devos D.P."/>
            <person name="Kaster A.-K."/>
            <person name="Ovreas L."/>
            <person name="Rohde M."/>
            <person name="Galperin M.Y."/>
            <person name="Jogler C."/>
        </authorList>
    </citation>
    <scope>NUCLEOTIDE SEQUENCE [LARGE SCALE GENOMIC DNA]</scope>
    <source>
        <strain evidence="2 3">KOR34</strain>
    </source>
</reference>
<dbReference type="GO" id="GO:0016989">
    <property type="term" value="F:sigma factor antagonist activity"/>
    <property type="evidence" value="ECO:0007669"/>
    <property type="project" value="TreeGrafter"/>
</dbReference>
<evidence type="ECO:0000313" key="2">
    <source>
        <dbReference type="EMBL" id="TWT36477.1"/>
    </source>
</evidence>
<accession>A0A5C5VEX5</accession>
<dbReference type="PANTHER" id="PTHR30273:SF2">
    <property type="entry name" value="PROTEIN FECR"/>
    <property type="match status" value="1"/>
</dbReference>
<dbReference type="InterPro" id="IPR012373">
    <property type="entry name" value="Ferrdict_sens_TM"/>
</dbReference>
<evidence type="ECO:0000259" key="1">
    <source>
        <dbReference type="Pfam" id="PF04773"/>
    </source>
</evidence>
<dbReference type="Gene3D" id="2.60.120.1440">
    <property type="match status" value="1"/>
</dbReference>
<protein>
    <submittedName>
        <fullName evidence="2">FecR protein</fullName>
    </submittedName>
</protein>
<gene>
    <name evidence="2" type="ORF">KOR34_13830</name>
</gene>
<comment type="caution">
    <text evidence="2">The sequence shown here is derived from an EMBL/GenBank/DDBJ whole genome shotgun (WGS) entry which is preliminary data.</text>
</comment>
<feature type="domain" description="FecR protein" evidence="1">
    <location>
        <begin position="160"/>
        <end position="245"/>
    </location>
</feature>
<dbReference type="Pfam" id="PF04773">
    <property type="entry name" value="FecR"/>
    <property type="match status" value="1"/>
</dbReference>
<name>A0A5C5VEX5_9BACT</name>
<dbReference type="EMBL" id="SIHJ01000001">
    <property type="protein sequence ID" value="TWT36477.1"/>
    <property type="molecule type" value="Genomic_DNA"/>
</dbReference>
<evidence type="ECO:0000313" key="3">
    <source>
        <dbReference type="Proteomes" id="UP000316714"/>
    </source>
</evidence>
<dbReference type="PANTHER" id="PTHR30273">
    <property type="entry name" value="PERIPLASMIC SIGNAL SENSOR AND SIGMA FACTOR ACTIVATOR FECR-RELATED"/>
    <property type="match status" value="1"/>
</dbReference>
<dbReference type="Gene3D" id="2.60.120.260">
    <property type="entry name" value="Galactose-binding domain-like"/>
    <property type="match status" value="1"/>
</dbReference>
<proteinExistence type="predicted"/>